<dbReference type="GO" id="GO:0046872">
    <property type="term" value="F:metal ion binding"/>
    <property type="evidence" value="ECO:0007669"/>
    <property type="project" value="UniProtKB-UniRule"/>
</dbReference>
<evidence type="ECO:0000256" key="10">
    <source>
        <dbReference type="PIRNR" id="PIRNR006268"/>
    </source>
</evidence>
<accession>A0A410P4E3</accession>
<evidence type="ECO:0000313" key="13">
    <source>
        <dbReference type="EMBL" id="QAT17067.1"/>
    </source>
</evidence>
<evidence type="ECO:0000256" key="9">
    <source>
        <dbReference type="ARBA" id="ARBA00048540"/>
    </source>
</evidence>
<keyword evidence="6 10" id="KW-0274">FAD</keyword>
<dbReference type="EMBL" id="CP019384">
    <property type="protein sequence ID" value="QAT17067.1"/>
    <property type="molecule type" value="Genomic_DNA"/>
</dbReference>
<comment type="function">
    <text evidence="12">Flavin transferase that catalyzes the transfer of the FMN moiety of FAD and its covalent binding to the hydroxyl group of a threonine residue in a target flavoprotein.</text>
</comment>
<dbReference type="SUPFAM" id="SSF143631">
    <property type="entry name" value="ApbE-like"/>
    <property type="match status" value="1"/>
</dbReference>
<dbReference type="GO" id="GO:0005886">
    <property type="term" value="C:plasma membrane"/>
    <property type="evidence" value="ECO:0007669"/>
    <property type="project" value="UniProtKB-SubCell"/>
</dbReference>
<protein>
    <recommendedName>
        <fullName evidence="2 10">FAD:protein FMN transferase</fullName>
        <ecNumber evidence="1 10">2.7.1.180</ecNumber>
    </recommendedName>
    <alternativeName>
        <fullName evidence="8 10">Flavin transferase</fullName>
    </alternativeName>
</protein>
<sequence>MRNNKRNKMMFFLSRDIRRSIIFCTLCLGMMGCQKPLYQETQFIMGTFVEVKSPDVRASAIVFDEFKKLEAVFNLFDRDSELSRLNGSQRAVVSEPLFDIIQRAQEFYRRTDGAFDVTVGPAAMLWKKAIASKTLPAPEAVVQALSLAGSDFIYLDAKTREVVLLKSGMRIDLGGIAKGFALDRAVRKLKDARIDSALINAGGNVYCLGRNRRALWRVGVQDPFHEGKVVDELALTNKAAATAGDYQQYAEINGRRYSHIIDPKTGYPVQSGIVSATVVTPDATASDVLSTACVVLGLEKSRKLLSRFADTKAVLVAADGTLYRI</sequence>
<dbReference type="PROSITE" id="PS51257">
    <property type="entry name" value="PROKAR_LIPOPROTEIN"/>
    <property type="match status" value="1"/>
</dbReference>
<keyword evidence="12" id="KW-1003">Cell membrane</keyword>
<comment type="cofactor">
    <cofactor evidence="11">
        <name>Mg(2+)</name>
        <dbReference type="ChEBI" id="CHEBI:18420"/>
    </cofactor>
    <cofactor evidence="11">
        <name>Mn(2+)</name>
        <dbReference type="ChEBI" id="CHEBI:29035"/>
    </cofactor>
    <text evidence="11">Magnesium. Can also use manganese.</text>
</comment>
<dbReference type="PANTHER" id="PTHR30040">
    <property type="entry name" value="THIAMINE BIOSYNTHESIS LIPOPROTEIN APBE"/>
    <property type="match status" value="1"/>
</dbReference>
<dbReference type="PIRSF" id="PIRSF006268">
    <property type="entry name" value="ApbE"/>
    <property type="match status" value="1"/>
</dbReference>
<dbReference type="InterPro" id="IPR024932">
    <property type="entry name" value="ApbE"/>
</dbReference>
<keyword evidence="12 13" id="KW-0449">Lipoprotein</keyword>
<evidence type="ECO:0000256" key="1">
    <source>
        <dbReference type="ARBA" id="ARBA00011955"/>
    </source>
</evidence>
<comment type="catalytic activity">
    <reaction evidence="9 10 12">
        <text>L-threonyl-[protein] + FAD = FMN-L-threonyl-[protein] + AMP + H(+)</text>
        <dbReference type="Rhea" id="RHEA:36847"/>
        <dbReference type="Rhea" id="RHEA-COMP:11060"/>
        <dbReference type="Rhea" id="RHEA-COMP:11061"/>
        <dbReference type="ChEBI" id="CHEBI:15378"/>
        <dbReference type="ChEBI" id="CHEBI:30013"/>
        <dbReference type="ChEBI" id="CHEBI:57692"/>
        <dbReference type="ChEBI" id="CHEBI:74257"/>
        <dbReference type="ChEBI" id="CHEBI:456215"/>
        <dbReference type="EC" id="2.7.1.180"/>
    </reaction>
</comment>
<evidence type="ECO:0000256" key="7">
    <source>
        <dbReference type="ARBA" id="ARBA00022842"/>
    </source>
</evidence>
<name>A0A410P4E3_VELA1</name>
<dbReference type="Gene3D" id="3.10.520.10">
    <property type="entry name" value="ApbE-like domains"/>
    <property type="match status" value="1"/>
</dbReference>
<dbReference type="EC" id="2.7.1.180" evidence="1 10"/>
<comment type="similarity">
    <text evidence="10 12">Belongs to the ApbE family.</text>
</comment>
<evidence type="ECO:0000256" key="8">
    <source>
        <dbReference type="ARBA" id="ARBA00031306"/>
    </source>
</evidence>
<feature type="binding site" evidence="11">
    <location>
        <position position="287"/>
    </location>
    <ligand>
        <name>Mg(2+)</name>
        <dbReference type="ChEBI" id="CHEBI:18420"/>
    </ligand>
</feature>
<organism evidence="13 14">
    <name type="scientific">Velamenicoccus archaeovorus</name>
    <dbReference type="NCBI Taxonomy" id="1930593"/>
    <lineage>
        <taxon>Bacteria</taxon>
        <taxon>Pseudomonadati</taxon>
        <taxon>Candidatus Omnitrophota</taxon>
        <taxon>Candidatus Velamenicoccus</taxon>
    </lineage>
</organism>
<dbReference type="InterPro" id="IPR003374">
    <property type="entry name" value="ApbE-like_sf"/>
</dbReference>
<proteinExistence type="inferred from homology"/>
<dbReference type="Pfam" id="PF02424">
    <property type="entry name" value="ApbE"/>
    <property type="match status" value="1"/>
</dbReference>
<dbReference type="OrthoDB" id="9778595at2"/>
<feature type="binding site" evidence="11">
    <location>
        <position position="175"/>
    </location>
    <ligand>
        <name>Mg(2+)</name>
        <dbReference type="ChEBI" id="CHEBI:18420"/>
    </ligand>
</feature>
<comment type="subcellular location">
    <subcellularLocation>
        <location evidence="12">Cell inner membrane</location>
        <topology evidence="12">Lipid-anchor</topology>
        <orientation evidence="12">Periplasmic side</orientation>
    </subcellularLocation>
</comment>
<dbReference type="AlphaFoldDB" id="A0A410P4E3"/>
<evidence type="ECO:0000256" key="6">
    <source>
        <dbReference type="ARBA" id="ARBA00022827"/>
    </source>
</evidence>
<keyword evidence="3 10" id="KW-0285">Flavoprotein</keyword>
<keyword evidence="14" id="KW-1185">Reference proteome</keyword>
<dbReference type="PANTHER" id="PTHR30040:SF2">
    <property type="entry name" value="FAD:PROTEIN FMN TRANSFERASE"/>
    <property type="match status" value="1"/>
</dbReference>
<dbReference type="Proteomes" id="UP000287243">
    <property type="component" value="Chromosome"/>
</dbReference>
<evidence type="ECO:0000256" key="4">
    <source>
        <dbReference type="ARBA" id="ARBA00022679"/>
    </source>
</evidence>
<keyword evidence="5 10" id="KW-0479">Metal-binding</keyword>
<evidence type="ECO:0000256" key="5">
    <source>
        <dbReference type="ARBA" id="ARBA00022723"/>
    </source>
</evidence>
<evidence type="ECO:0000313" key="14">
    <source>
        <dbReference type="Proteomes" id="UP000287243"/>
    </source>
</evidence>
<dbReference type="GO" id="GO:0016740">
    <property type="term" value="F:transferase activity"/>
    <property type="evidence" value="ECO:0007669"/>
    <property type="project" value="UniProtKB-UniRule"/>
</dbReference>
<evidence type="ECO:0000256" key="3">
    <source>
        <dbReference type="ARBA" id="ARBA00022630"/>
    </source>
</evidence>
<feature type="binding site" evidence="11">
    <location>
        <position position="291"/>
    </location>
    <ligand>
        <name>Mg(2+)</name>
        <dbReference type="ChEBI" id="CHEBI:18420"/>
    </ligand>
</feature>
<evidence type="ECO:0000256" key="11">
    <source>
        <dbReference type="PIRSR" id="PIRSR006268-2"/>
    </source>
</evidence>
<keyword evidence="7 10" id="KW-0460">Magnesium</keyword>
<reference evidence="13 14" key="1">
    <citation type="submission" date="2017-01" db="EMBL/GenBank/DDBJ databases">
        <title>First insights into the biology of 'candidatus Vampirococcus archaeovorus'.</title>
        <authorList>
            <person name="Kizina J."/>
            <person name="Jordan S."/>
            <person name="Stueber K."/>
            <person name="Reinhardt R."/>
            <person name="Harder J."/>
        </authorList>
    </citation>
    <scope>NUCLEOTIDE SEQUENCE [LARGE SCALE GENOMIC DNA]</scope>
    <source>
        <strain evidence="13 14">LiM</strain>
    </source>
</reference>
<keyword evidence="12" id="KW-0997">Cell inner membrane</keyword>
<keyword evidence="12" id="KW-0472">Membrane</keyword>
<evidence type="ECO:0000256" key="2">
    <source>
        <dbReference type="ARBA" id="ARBA00016337"/>
    </source>
</evidence>
<gene>
    <name evidence="13" type="ORF">BU251_04615</name>
</gene>
<keyword evidence="4 10" id="KW-0808">Transferase</keyword>
<dbReference type="KEGG" id="vai:BU251_04615"/>
<evidence type="ECO:0000256" key="12">
    <source>
        <dbReference type="RuleBase" id="RU363002"/>
    </source>
</evidence>